<evidence type="ECO:0000313" key="2">
    <source>
        <dbReference type="Proteomes" id="UP001239111"/>
    </source>
</evidence>
<gene>
    <name evidence="1" type="ORF">QAD02_008866</name>
</gene>
<dbReference type="Proteomes" id="UP001239111">
    <property type="component" value="Chromosome 4"/>
</dbReference>
<proteinExistence type="predicted"/>
<protein>
    <submittedName>
        <fullName evidence="1">Uncharacterized protein</fullName>
    </submittedName>
</protein>
<dbReference type="EMBL" id="CM056744">
    <property type="protein sequence ID" value="KAJ8667204.1"/>
    <property type="molecule type" value="Genomic_DNA"/>
</dbReference>
<accession>A0ACC2NA43</accession>
<comment type="caution">
    <text evidence="1">The sequence shown here is derived from an EMBL/GenBank/DDBJ whole genome shotgun (WGS) entry which is preliminary data.</text>
</comment>
<evidence type="ECO:0000313" key="1">
    <source>
        <dbReference type="EMBL" id="KAJ8667204.1"/>
    </source>
</evidence>
<organism evidence="1 2">
    <name type="scientific">Eretmocerus hayati</name>
    <dbReference type="NCBI Taxonomy" id="131215"/>
    <lineage>
        <taxon>Eukaryota</taxon>
        <taxon>Metazoa</taxon>
        <taxon>Ecdysozoa</taxon>
        <taxon>Arthropoda</taxon>
        <taxon>Hexapoda</taxon>
        <taxon>Insecta</taxon>
        <taxon>Pterygota</taxon>
        <taxon>Neoptera</taxon>
        <taxon>Endopterygota</taxon>
        <taxon>Hymenoptera</taxon>
        <taxon>Apocrita</taxon>
        <taxon>Proctotrupomorpha</taxon>
        <taxon>Chalcidoidea</taxon>
        <taxon>Aphelinidae</taxon>
        <taxon>Aphelininae</taxon>
        <taxon>Eretmocerus</taxon>
    </lineage>
</organism>
<reference evidence="1" key="1">
    <citation type="submission" date="2023-04" db="EMBL/GenBank/DDBJ databases">
        <title>A chromosome-level genome assembly of the parasitoid wasp Eretmocerus hayati.</title>
        <authorList>
            <person name="Zhong Y."/>
            <person name="Liu S."/>
            <person name="Liu Y."/>
        </authorList>
    </citation>
    <scope>NUCLEOTIDE SEQUENCE</scope>
    <source>
        <strain evidence="1">ZJU_SS_LIU_2023</strain>
    </source>
</reference>
<name>A0ACC2NA43_9HYME</name>
<sequence>MARLIAHSQGLELEQDCAEDVVVVVDKSRGPVQVIAANCVVERVADSSEQPGPAAEVSSIKSLWKKPALGAWNECASVEYRFDCRLLDSMGIVISEPCGCGSGASDSLPAFHRLDIAIKLDCQEIRQTSRDRIGLLELVPVMEVLAVKEGDW</sequence>
<keyword evidence="2" id="KW-1185">Reference proteome</keyword>